<protein>
    <submittedName>
        <fullName evidence="1">Uncharacterized protein</fullName>
    </submittedName>
</protein>
<dbReference type="SUPFAM" id="SSF56112">
    <property type="entry name" value="Protein kinase-like (PK-like)"/>
    <property type="match status" value="1"/>
</dbReference>
<dbReference type="AlphaFoldDB" id="A0AA39KE27"/>
<evidence type="ECO:0000313" key="1">
    <source>
        <dbReference type="EMBL" id="KAK0458186.1"/>
    </source>
</evidence>
<gene>
    <name evidence="1" type="ORF">EV420DRAFT_1643064</name>
</gene>
<reference evidence="1" key="1">
    <citation type="submission" date="2023-06" db="EMBL/GenBank/DDBJ databases">
        <authorList>
            <consortium name="Lawrence Berkeley National Laboratory"/>
            <person name="Ahrendt S."/>
            <person name="Sahu N."/>
            <person name="Indic B."/>
            <person name="Wong-Bajracharya J."/>
            <person name="Merenyi Z."/>
            <person name="Ke H.-M."/>
            <person name="Monk M."/>
            <person name="Kocsube S."/>
            <person name="Drula E."/>
            <person name="Lipzen A."/>
            <person name="Balint B."/>
            <person name="Henrissat B."/>
            <person name="Andreopoulos B."/>
            <person name="Martin F.M."/>
            <person name="Harder C.B."/>
            <person name="Rigling D."/>
            <person name="Ford K.L."/>
            <person name="Foster G.D."/>
            <person name="Pangilinan J."/>
            <person name="Papanicolaou A."/>
            <person name="Barry K."/>
            <person name="LaButti K."/>
            <person name="Viragh M."/>
            <person name="Koriabine M."/>
            <person name="Yan M."/>
            <person name="Riley R."/>
            <person name="Champramary S."/>
            <person name="Plett K.L."/>
            <person name="Tsai I.J."/>
            <person name="Slot J."/>
            <person name="Sipos G."/>
            <person name="Plett J."/>
            <person name="Nagy L.G."/>
            <person name="Grigoriev I.V."/>
        </authorList>
    </citation>
    <scope>NUCLEOTIDE SEQUENCE</scope>
    <source>
        <strain evidence="1">CCBAS 213</strain>
    </source>
</reference>
<organism evidence="1 2">
    <name type="scientific">Armillaria tabescens</name>
    <name type="common">Ringless honey mushroom</name>
    <name type="synonym">Agaricus tabescens</name>
    <dbReference type="NCBI Taxonomy" id="1929756"/>
    <lineage>
        <taxon>Eukaryota</taxon>
        <taxon>Fungi</taxon>
        <taxon>Dikarya</taxon>
        <taxon>Basidiomycota</taxon>
        <taxon>Agaricomycotina</taxon>
        <taxon>Agaricomycetes</taxon>
        <taxon>Agaricomycetidae</taxon>
        <taxon>Agaricales</taxon>
        <taxon>Marasmiineae</taxon>
        <taxon>Physalacriaceae</taxon>
        <taxon>Desarmillaria</taxon>
    </lineage>
</organism>
<dbReference type="Proteomes" id="UP001175211">
    <property type="component" value="Unassembled WGS sequence"/>
</dbReference>
<accession>A0AA39KE27</accession>
<dbReference type="GeneID" id="85360994"/>
<name>A0AA39KE27_ARMTA</name>
<sequence>MTWKRNSDWIELLRDDENPKRPDEDLWENWAWEISTWYWKLYNYTELAAYQLLYRVQGRYIPRLWGTVRLRITSESTPLHPITDFVQGFALEYIPGICMEKLIPGVDISRQEAERISNQVLEGLRATEAENCVLHNDIHVGNVGPAGG</sequence>
<proteinExistence type="predicted"/>
<dbReference type="InterPro" id="IPR011009">
    <property type="entry name" value="Kinase-like_dom_sf"/>
</dbReference>
<evidence type="ECO:0000313" key="2">
    <source>
        <dbReference type="Proteomes" id="UP001175211"/>
    </source>
</evidence>
<dbReference type="EMBL" id="JAUEPS010000018">
    <property type="protein sequence ID" value="KAK0458186.1"/>
    <property type="molecule type" value="Genomic_DNA"/>
</dbReference>
<comment type="caution">
    <text evidence="1">The sequence shown here is derived from an EMBL/GenBank/DDBJ whole genome shotgun (WGS) entry which is preliminary data.</text>
</comment>
<keyword evidence="2" id="KW-1185">Reference proteome</keyword>
<dbReference type="RefSeq" id="XP_060330474.1">
    <property type="nucleotide sequence ID" value="XM_060477446.1"/>
</dbReference>